<protein>
    <submittedName>
        <fullName evidence="1">Uncharacterized protein</fullName>
    </submittedName>
</protein>
<dbReference type="OrthoDB" id="10356668at2759"/>
<reference evidence="1 2" key="1">
    <citation type="submission" date="2015-01" db="EMBL/GenBank/DDBJ databases">
        <title>Evolution of Trichinella species and genotypes.</title>
        <authorList>
            <person name="Korhonen P.K."/>
            <person name="Edoardo P."/>
            <person name="Giuseppe L.R."/>
            <person name="Gasser R.B."/>
        </authorList>
    </citation>
    <scope>NUCLEOTIDE SEQUENCE [LARGE SCALE GENOMIC DNA]</scope>
    <source>
        <strain evidence="1">ISS2496</strain>
    </source>
</reference>
<comment type="caution">
    <text evidence="1">The sequence shown here is derived from an EMBL/GenBank/DDBJ whole genome shotgun (WGS) entry which is preliminary data.</text>
</comment>
<evidence type="ECO:0000313" key="2">
    <source>
        <dbReference type="Proteomes" id="UP000054783"/>
    </source>
</evidence>
<accession>A0A0V0ZLP0</accession>
<proteinExistence type="predicted"/>
<dbReference type="EMBL" id="JYDQ01000146">
    <property type="protein sequence ID" value="KRY13134.1"/>
    <property type="molecule type" value="Genomic_DNA"/>
</dbReference>
<sequence>MDGCKRKRDSSRIYVCLGEMGGEPSGVGCLRRMDGHSQPSISVPVPTWSSIIHQRFLLVQCTLHGIFGSFIQLSSRILPSSVDLEQPSFDHYTALMTLTFSICAASVNQSVFFYERCVPVCSVVIKLLVLAASSCWSNFG</sequence>
<dbReference type="Proteomes" id="UP000054783">
    <property type="component" value="Unassembled WGS sequence"/>
</dbReference>
<organism evidence="1 2">
    <name type="scientific">Trichinella patagoniensis</name>
    <dbReference type="NCBI Taxonomy" id="990121"/>
    <lineage>
        <taxon>Eukaryota</taxon>
        <taxon>Metazoa</taxon>
        <taxon>Ecdysozoa</taxon>
        <taxon>Nematoda</taxon>
        <taxon>Enoplea</taxon>
        <taxon>Dorylaimia</taxon>
        <taxon>Trichinellida</taxon>
        <taxon>Trichinellidae</taxon>
        <taxon>Trichinella</taxon>
    </lineage>
</organism>
<keyword evidence="2" id="KW-1185">Reference proteome</keyword>
<evidence type="ECO:0000313" key="1">
    <source>
        <dbReference type="EMBL" id="KRY13134.1"/>
    </source>
</evidence>
<dbReference type="AlphaFoldDB" id="A0A0V0ZLP0"/>
<gene>
    <name evidence="1" type="ORF">T12_329</name>
</gene>
<name>A0A0V0ZLP0_9BILA</name>